<sequence>MEIIGDLKKEFAEGKSPSGDRVKDFASKLFPVETVVNVHYKLLVKNNLLGNSVAMDGRPNVGIQKFIASSSGQKGFLVKETEEEKSIYKWKEGQFTEADRELSSLWRTVTTDEQVLIRLKQSLKGCVPDKIKDFDELNMIVNNHLASPDKQQAILLALIQNYDINPAIGFEILSKWGWAGKPLISQFAPYAFHCLRVDTLFLFGLSTGLIGTRATNRVDLEYLYYQPFGNIFTSNDKVHKNLAPLLLRDDQKFIVGTELKQGLKLIVDFLANLDPKSVSQFKNEPPIINESLVFQLWKEFFGYPQTSNWERKISDSEQEMMKRKADEFIQAVENNSIDSVLSDNAEFVVRKSYLSKNDPCYCGSGKRITDCCLPEDKFNEILRKQNEKKNK</sequence>
<evidence type="ECO:0008006" key="3">
    <source>
        <dbReference type="Google" id="ProtNLM"/>
    </source>
</evidence>
<reference evidence="2" key="1">
    <citation type="journal article" date="2019" name="Int. J. Syst. Evol. Microbiol.">
        <title>The Global Catalogue of Microorganisms (GCM) 10K type strain sequencing project: providing services to taxonomists for standard genome sequencing and annotation.</title>
        <authorList>
            <consortium name="The Broad Institute Genomics Platform"/>
            <consortium name="The Broad Institute Genome Sequencing Center for Infectious Disease"/>
            <person name="Wu L."/>
            <person name="Ma J."/>
        </authorList>
    </citation>
    <scope>NUCLEOTIDE SEQUENCE [LARGE SCALE GENOMIC DNA]</scope>
    <source>
        <strain evidence="2">JCM 17924</strain>
    </source>
</reference>
<evidence type="ECO:0000313" key="2">
    <source>
        <dbReference type="Proteomes" id="UP001500454"/>
    </source>
</evidence>
<accession>A0ABP8J010</accession>
<organism evidence="1 2">
    <name type="scientific">Hymenobacter koreensis</name>
    <dbReference type="NCBI Taxonomy" id="1084523"/>
    <lineage>
        <taxon>Bacteria</taxon>
        <taxon>Pseudomonadati</taxon>
        <taxon>Bacteroidota</taxon>
        <taxon>Cytophagia</taxon>
        <taxon>Cytophagales</taxon>
        <taxon>Hymenobacteraceae</taxon>
        <taxon>Hymenobacter</taxon>
    </lineage>
</organism>
<gene>
    <name evidence="1" type="ORF">GCM10023186_22200</name>
</gene>
<name>A0ABP8J010_9BACT</name>
<dbReference type="EMBL" id="BAABHA010000004">
    <property type="protein sequence ID" value="GAA4382145.1"/>
    <property type="molecule type" value="Genomic_DNA"/>
</dbReference>
<evidence type="ECO:0000313" key="1">
    <source>
        <dbReference type="EMBL" id="GAA4382145.1"/>
    </source>
</evidence>
<dbReference type="Proteomes" id="UP001500454">
    <property type="component" value="Unassembled WGS sequence"/>
</dbReference>
<proteinExistence type="predicted"/>
<keyword evidence="2" id="KW-1185">Reference proteome</keyword>
<protein>
    <recommendedName>
        <fullName evidence="3">SEC-C domain-containing protein</fullName>
    </recommendedName>
</protein>
<comment type="caution">
    <text evidence="1">The sequence shown here is derived from an EMBL/GenBank/DDBJ whole genome shotgun (WGS) entry which is preliminary data.</text>
</comment>